<protein>
    <submittedName>
        <fullName evidence="2">Uncharacterized protein</fullName>
    </submittedName>
</protein>
<feature type="region of interest" description="Disordered" evidence="1">
    <location>
        <begin position="46"/>
        <end position="72"/>
    </location>
</feature>
<dbReference type="EMBL" id="LXYT01000002">
    <property type="protein sequence ID" value="OLY43426.1"/>
    <property type="molecule type" value="Genomic_DNA"/>
</dbReference>
<evidence type="ECO:0000313" key="3">
    <source>
        <dbReference type="Proteomes" id="UP000187344"/>
    </source>
</evidence>
<name>A0A1R0F8Z0_9HYPH</name>
<reference evidence="2 3" key="1">
    <citation type="submission" date="2016-12" db="EMBL/GenBank/DDBJ databases">
        <title>Comparative genomics of Bartonella apis.</title>
        <authorList>
            <person name="Engel P."/>
        </authorList>
    </citation>
    <scope>NUCLEOTIDE SEQUENCE [LARGE SCALE GENOMIC DNA]</scope>
    <source>
        <strain evidence="2 3">PEB0149</strain>
    </source>
</reference>
<gene>
    <name evidence="2" type="ORF">PEB0149_008530</name>
</gene>
<comment type="caution">
    <text evidence="2">The sequence shown here is derived from an EMBL/GenBank/DDBJ whole genome shotgun (WGS) entry which is preliminary data.</text>
</comment>
<evidence type="ECO:0000313" key="2">
    <source>
        <dbReference type="EMBL" id="OLY43426.1"/>
    </source>
</evidence>
<sequence length="72" mass="8392">MPISFVGVLLKHLTNLSRLIFSRLNNKNKGLFEFFFENLPNKQFHSAKRPDKAAHKQIPPVNQNEKQNFKGK</sequence>
<organism evidence="2 3">
    <name type="scientific">Bartonella apis</name>
    <dbReference type="NCBI Taxonomy" id="1686310"/>
    <lineage>
        <taxon>Bacteria</taxon>
        <taxon>Pseudomonadati</taxon>
        <taxon>Pseudomonadota</taxon>
        <taxon>Alphaproteobacteria</taxon>
        <taxon>Hyphomicrobiales</taxon>
        <taxon>Bartonellaceae</taxon>
        <taxon>Bartonella</taxon>
    </lineage>
</organism>
<keyword evidence="3" id="KW-1185">Reference proteome</keyword>
<accession>A0A1R0F8Z0</accession>
<dbReference type="Proteomes" id="UP000187344">
    <property type="component" value="Unassembled WGS sequence"/>
</dbReference>
<proteinExistence type="predicted"/>
<evidence type="ECO:0000256" key="1">
    <source>
        <dbReference type="SAM" id="MobiDB-lite"/>
    </source>
</evidence>
<dbReference type="AlphaFoldDB" id="A0A1R0F8Z0"/>